<organism evidence="7">
    <name type="scientific">marine metagenome</name>
    <dbReference type="NCBI Taxonomy" id="408172"/>
    <lineage>
        <taxon>unclassified sequences</taxon>
        <taxon>metagenomes</taxon>
        <taxon>ecological metagenomes</taxon>
    </lineage>
</organism>
<evidence type="ECO:0000256" key="5">
    <source>
        <dbReference type="SAM" id="Phobius"/>
    </source>
</evidence>
<feature type="domain" description="Rieske" evidence="6">
    <location>
        <begin position="82"/>
        <end position="210"/>
    </location>
</feature>
<keyword evidence="4" id="KW-0411">Iron-sulfur</keyword>
<proteinExistence type="predicted"/>
<keyword evidence="5" id="KW-1133">Transmembrane helix</keyword>
<evidence type="ECO:0000256" key="4">
    <source>
        <dbReference type="ARBA" id="ARBA00023014"/>
    </source>
</evidence>
<feature type="transmembrane region" description="Helical" evidence="5">
    <location>
        <begin position="38"/>
        <end position="62"/>
    </location>
</feature>
<dbReference type="EMBL" id="UINC01109231">
    <property type="protein sequence ID" value="SVC75912.1"/>
    <property type="molecule type" value="Genomic_DNA"/>
</dbReference>
<evidence type="ECO:0000259" key="6">
    <source>
        <dbReference type="PROSITE" id="PS51296"/>
    </source>
</evidence>
<dbReference type="AlphaFoldDB" id="A0A382PV30"/>
<dbReference type="InterPro" id="IPR017941">
    <property type="entry name" value="Rieske_2Fe-2S"/>
</dbReference>
<dbReference type="PROSITE" id="PS51296">
    <property type="entry name" value="RIESKE"/>
    <property type="match status" value="1"/>
</dbReference>
<gene>
    <name evidence="7" type="ORF">METZ01_LOCUS328766</name>
</gene>
<dbReference type="Gene3D" id="2.102.10.10">
    <property type="entry name" value="Rieske [2Fe-2S] iron-sulphur domain"/>
    <property type="match status" value="1"/>
</dbReference>
<evidence type="ECO:0000256" key="2">
    <source>
        <dbReference type="ARBA" id="ARBA00022723"/>
    </source>
</evidence>
<evidence type="ECO:0000256" key="1">
    <source>
        <dbReference type="ARBA" id="ARBA00022714"/>
    </source>
</evidence>
<evidence type="ECO:0000313" key="7">
    <source>
        <dbReference type="EMBL" id="SVC75912.1"/>
    </source>
</evidence>
<feature type="transmembrane region" description="Helical" evidence="5">
    <location>
        <begin position="7"/>
        <end position="26"/>
    </location>
</feature>
<dbReference type="GO" id="GO:0046872">
    <property type="term" value="F:metal ion binding"/>
    <property type="evidence" value="ECO:0007669"/>
    <property type="project" value="UniProtKB-KW"/>
</dbReference>
<accession>A0A382PV30</accession>
<dbReference type="SUPFAM" id="SSF50022">
    <property type="entry name" value="ISP domain"/>
    <property type="match status" value="1"/>
</dbReference>
<dbReference type="PANTHER" id="PTHR21496:SF23">
    <property type="entry name" value="3-PHENYLPROPIONATE_CINNAMIC ACID DIOXYGENASE FERREDOXIN SUBUNIT"/>
    <property type="match status" value="1"/>
</dbReference>
<sequence>MSILGTWGAFTIAMIAGGIILIAAPGDIETSSSGLAGGLFLLIGGLISGGAMQTVLGPLLGIDPPLPLKAKDNIPHEKMRAWENAGSIRNFPEGIVKEIRLRTVRVAIIRVGETVHALGALCPHIRLPLGSFPGMPLKPEKIRDECVMCPFHGARFDITTGKAVTQPFTSEFNAAHPFLGRLQSKILFWNKGAEDIQTYPVKIENEEVIVGLPR</sequence>
<dbReference type="PANTHER" id="PTHR21496">
    <property type="entry name" value="FERREDOXIN-RELATED"/>
    <property type="match status" value="1"/>
</dbReference>
<keyword evidence="3" id="KW-0408">Iron</keyword>
<keyword evidence="5" id="KW-0812">Transmembrane</keyword>
<name>A0A382PV30_9ZZZZ</name>
<keyword evidence="1" id="KW-0001">2Fe-2S</keyword>
<evidence type="ECO:0000256" key="3">
    <source>
        <dbReference type="ARBA" id="ARBA00023004"/>
    </source>
</evidence>
<reference evidence="7" key="1">
    <citation type="submission" date="2018-05" db="EMBL/GenBank/DDBJ databases">
        <authorList>
            <person name="Lanie J.A."/>
            <person name="Ng W.-L."/>
            <person name="Kazmierczak K.M."/>
            <person name="Andrzejewski T.M."/>
            <person name="Davidsen T.M."/>
            <person name="Wayne K.J."/>
            <person name="Tettelin H."/>
            <person name="Glass J.I."/>
            <person name="Rusch D."/>
            <person name="Podicherti R."/>
            <person name="Tsui H.-C.T."/>
            <person name="Winkler M.E."/>
        </authorList>
    </citation>
    <scope>NUCLEOTIDE SEQUENCE</scope>
</reference>
<protein>
    <recommendedName>
        <fullName evidence="6">Rieske domain-containing protein</fullName>
    </recommendedName>
</protein>
<dbReference type="Pfam" id="PF00355">
    <property type="entry name" value="Rieske"/>
    <property type="match status" value="1"/>
</dbReference>
<keyword evidence="2" id="KW-0479">Metal-binding</keyword>
<dbReference type="InterPro" id="IPR036922">
    <property type="entry name" value="Rieske_2Fe-2S_sf"/>
</dbReference>
<dbReference type="GO" id="GO:0051537">
    <property type="term" value="F:2 iron, 2 sulfur cluster binding"/>
    <property type="evidence" value="ECO:0007669"/>
    <property type="project" value="UniProtKB-KW"/>
</dbReference>
<keyword evidence="5" id="KW-0472">Membrane</keyword>